<evidence type="ECO:0000313" key="2">
    <source>
        <dbReference type="EMBL" id="KAF1983282.1"/>
    </source>
</evidence>
<dbReference type="SUPFAM" id="SSF53448">
    <property type="entry name" value="Nucleotide-diphospho-sugar transferases"/>
    <property type="match status" value="1"/>
</dbReference>
<dbReference type="EMBL" id="ML977176">
    <property type="protein sequence ID" value="KAF1983282.1"/>
    <property type="molecule type" value="Genomic_DNA"/>
</dbReference>
<dbReference type="PANTHER" id="PTHR31834:SF1">
    <property type="entry name" value="INITIATION-SPECIFIC ALPHA-1,6-MANNOSYLTRANSFERASE"/>
    <property type="match status" value="1"/>
</dbReference>
<name>A0A6G1GR41_9PEZI</name>
<dbReference type="InterPro" id="IPR039367">
    <property type="entry name" value="Och1-like"/>
</dbReference>
<comment type="similarity">
    <text evidence="1">Belongs to the glycosyltransferase 32 family.</text>
</comment>
<dbReference type="OrthoDB" id="409543at2759"/>
<dbReference type="GO" id="GO:0006487">
    <property type="term" value="P:protein N-linked glycosylation"/>
    <property type="evidence" value="ECO:0007669"/>
    <property type="project" value="TreeGrafter"/>
</dbReference>
<protein>
    <submittedName>
        <fullName evidence="2">Glycosyltransferase family 32 protein</fullName>
    </submittedName>
</protein>
<dbReference type="InterPro" id="IPR029044">
    <property type="entry name" value="Nucleotide-diphossugar_trans"/>
</dbReference>
<dbReference type="Pfam" id="PF04488">
    <property type="entry name" value="Gly_transf_sug"/>
    <property type="match status" value="1"/>
</dbReference>
<dbReference type="AlphaFoldDB" id="A0A6G1GR41"/>
<keyword evidence="3" id="KW-1185">Reference proteome</keyword>
<evidence type="ECO:0000313" key="3">
    <source>
        <dbReference type="Proteomes" id="UP000800041"/>
    </source>
</evidence>
<reference evidence="2" key="1">
    <citation type="journal article" date="2020" name="Stud. Mycol.">
        <title>101 Dothideomycetes genomes: a test case for predicting lifestyles and emergence of pathogens.</title>
        <authorList>
            <person name="Haridas S."/>
            <person name="Albert R."/>
            <person name="Binder M."/>
            <person name="Bloem J."/>
            <person name="Labutti K."/>
            <person name="Salamov A."/>
            <person name="Andreopoulos B."/>
            <person name="Baker S."/>
            <person name="Barry K."/>
            <person name="Bills G."/>
            <person name="Bluhm B."/>
            <person name="Cannon C."/>
            <person name="Castanera R."/>
            <person name="Culley D."/>
            <person name="Daum C."/>
            <person name="Ezra D."/>
            <person name="Gonzalez J."/>
            <person name="Henrissat B."/>
            <person name="Kuo A."/>
            <person name="Liang C."/>
            <person name="Lipzen A."/>
            <person name="Lutzoni F."/>
            <person name="Magnuson J."/>
            <person name="Mondo S."/>
            <person name="Nolan M."/>
            <person name="Ohm R."/>
            <person name="Pangilinan J."/>
            <person name="Park H.-J."/>
            <person name="Ramirez L."/>
            <person name="Alfaro M."/>
            <person name="Sun H."/>
            <person name="Tritt A."/>
            <person name="Yoshinaga Y."/>
            <person name="Zwiers L.-H."/>
            <person name="Turgeon B."/>
            <person name="Goodwin S."/>
            <person name="Spatafora J."/>
            <person name="Crous P."/>
            <person name="Grigoriev I."/>
        </authorList>
    </citation>
    <scope>NUCLEOTIDE SEQUENCE</scope>
    <source>
        <strain evidence="2">CBS 113979</strain>
    </source>
</reference>
<evidence type="ECO:0000256" key="1">
    <source>
        <dbReference type="ARBA" id="ARBA00009003"/>
    </source>
</evidence>
<accession>A0A6G1GR41</accession>
<proteinExistence type="inferred from homology"/>
<keyword evidence="2" id="KW-0808">Transferase</keyword>
<dbReference type="PANTHER" id="PTHR31834">
    <property type="entry name" value="INITIATION-SPECIFIC ALPHA-1,6-MANNOSYLTRANSFERASE"/>
    <property type="match status" value="1"/>
</dbReference>
<dbReference type="GO" id="GO:0000136">
    <property type="term" value="C:mannan polymerase complex"/>
    <property type="evidence" value="ECO:0007669"/>
    <property type="project" value="TreeGrafter"/>
</dbReference>
<dbReference type="Proteomes" id="UP000800041">
    <property type="component" value="Unassembled WGS sequence"/>
</dbReference>
<gene>
    <name evidence="2" type="ORF">K402DRAFT_456688</name>
</gene>
<dbReference type="InterPro" id="IPR007577">
    <property type="entry name" value="GlycoTrfase_DXD_sugar-bd_CS"/>
</dbReference>
<sequence length="434" mass="49178">MHHHYSYLKKGSPPIQPFAPAKCPLLSRTAKNILLLFAVILMVSLTRLYNNTDVYSEALTHLAQRRLRELNADYNPYGNKEEWNLDIGSPSAIDLKTYSETLLSSAKDVLSRKHHLGISGALQDALEDTLDALNLHAHGDFERYEERDIGPSLGRRLVVAQKNYSELFKQTPQFESWPKQNPDWFFDFYDDERMDAWLRDYASGSKLQDVFHALPRDVMRSDVFRYLALFEGGGLYTDSDTSSIKPISTWDSPTSHTTDLTDPTLSHVTAQLRRHHNPLDPCPSVSHCAPRLIVAIESDPLLWHDLHYCGFQVSQYTFGASAGHPVLLDALTRIVAVFPAIAADPSSSTDDRKVFEYTGPQMWANAVWRYLLARWGFDFRKLAGMTRPVRVGDVLILPFGSFAAGFSELDVEQGSEARVWHGAWGRWRKQARPG</sequence>
<dbReference type="Gene3D" id="3.90.550.20">
    <property type="match status" value="1"/>
</dbReference>
<organism evidence="2 3">
    <name type="scientific">Aulographum hederae CBS 113979</name>
    <dbReference type="NCBI Taxonomy" id="1176131"/>
    <lineage>
        <taxon>Eukaryota</taxon>
        <taxon>Fungi</taxon>
        <taxon>Dikarya</taxon>
        <taxon>Ascomycota</taxon>
        <taxon>Pezizomycotina</taxon>
        <taxon>Dothideomycetes</taxon>
        <taxon>Pleosporomycetidae</taxon>
        <taxon>Aulographales</taxon>
        <taxon>Aulographaceae</taxon>
    </lineage>
</organism>
<dbReference type="GO" id="GO:0000009">
    <property type="term" value="F:alpha-1,6-mannosyltransferase activity"/>
    <property type="evidence" value="ECO:0007669"/>
    <property type="project" value="InterPro"/>
</dbReference>